<dbReference type="CDD" id="cd00085">
    <property type="entry name" value="HNHc"/>
    <property type="match status" value="1"/>
</dbReference>
<dbReference type="RefSeq" id="WP_011463496.1">
    <property type="nucleotide sequence ID" value="NC_007908.1"/>
</dbReference>
<keyword evidence="1" id="KW-0378">Hydrolase</keyword>
<organism evidence="1 2">
    <name type="scientific">Albidiferax ferrireducens (strain ATCC BAA-621 / DSM 15236 / T118)</name>
    <name type="common">Rhodoferax ferrireducens</name>
    <dbReference type="NCBI Taxonomy" id="338969"/>
    <lineage>
        <taxon>Bacteria</taxon>
        <taxon>Pseudomonadati</taxon>
        <taxon>Pseudomonadota</taxon>
        <taxon>Betaproteobacteria</taxon>
        <taxon>Burkholderiales</taxon>
        <taxon>Comamonadaceae</taxon>
        <taxon>Rhodoferax</taxon>
    </lineage>
</organism>
<dbReference type="AlphaFoldDB" id="Q21Z76"/>
<evidence type="ECO:0000313" key="1">
    <source>
        <dbReference type="EMBL" id="ABD68927.1"/>
    </source>
</evidence>
<dbReference type="GO" id="GO:0004519">
    <property type="term" value="F:endonuclease activity"/>
    <property type="evidence" value="ECO:0007669"/>
    <property type="project" value="UniProtKB-KW"/>
</dbReference>
<dbReference type="Proteomes" id="UP000008332">
    <property type="component" value="Chromosome"/>
</dbReference>
<dbReference type="KEGG" id="rfr:Rfer_1191"/>
<dbReference type="EMBL" id="CP000267">
    <property type="protein sequence ID" value="ABD68927.1"/>
    <property type="molecule type" value="Genomic_DNA"/>
</dbReference>
<evidence type="ECO:0000313" key="2">
    <source>
        <dbReference type="Proteomes" id="UP000008332"/>
    </source>
</evidence>
<accession>Q21Z76</accession>
<dbReference type="HOGENOM" id="CLU_043497_0_0_4"/>
<keyword evidence="1" id="KW-0255">Endonuclease</keyword>
<dbReference type="eggNOG" id="COG1403">
    <property type="taxonomic scope" value="Bacteria"/>
</dbReference>
<name>Q21Z76_ALBFT</name>
<gene>
    <name evidence="1" type="ordered locus">Rfer_1191</name>
</gene>
<keyword evidence="1" id="KW-0540">Nuclease</keyword>
<protein>
    <submittedName>
        <fullName evidence="1">HNH endonuclease</fullName>
    </submittedName>
</protein>
<reference evidence="2" key="1">
    <citation type="submission" date="2006-02" db="EMBL/GenBank/DDBJ databases">
        <title>Complete sequence of chromosome of Rhodoferax ferrireducens DSM 15236.</title>
        <authorList>
            <person name="Copeland A."/>
            <person name="Lucas S."/>
            <person name="Lapidus A."/>
            <person name="Barry K."/>
            <person name="Detter J.C."/>
            <person name="Glavina del Rio T."/>
            <person name="Hammon N."/>
            <person name="Israni S."/>
            <person name="Pitluck S."/>
            <person name="Brettin T."/>
            <person name="Bruce D."/>
            <person name="Han C."/>
            <person name="Tapia R."/>
            <person name="Gilna P."/>
            <person name="Kiss H."/>
            <person name="Schmutz J."/>
            <person name="Larimer F."/>
            <person name="Land M."/>
            <person name="Kyrpides N."/>
            <person name="Ivanova N."/>
            <person name="Richardson P."/>
        </authorList>
    </citation>
    <scope>NUCLEOTIDE SEQUENCE [LARGE SCALE GENOMIC DNA]</scope>
    <source>
        <strain evidence="2">ATCC BAA-621 / DSM 15236 / T118</strain>
    </source>
</reference>
<dbReference type="InterPro" id="IPR003615">
    <property type="entry name" value="HNH_nuc"/>
</dbReference>
<keyword evidence="2" id="KW-1185">Reference proteome</keyword>
<dbReference type="OrthoDB" id="9802640at2"/>
<sequence>MTTEDFLLGMGADTSSAQNLSMRLSTADIEAMNTGMLEELGLTKRATQAIKNKRPPIPVKNLRSVLDANFYVCCVCKDRNRNVVVHHIQPYAQSKDHACSNLAVLCLMHHSEEHLTRDQTQNLTSDKIASCKKSWEAETIRIKADIATAQRERPWNEPCRWDWVNFPRVVDTLRLKGLKAADGYGYDELFKSGIVDKSGGFVGTDWQNVKVKDNDYFSAGKQQLEIAAHVGQMLELIGQAVPIFDLTSWLSICPSFIRGCLVEGDFISVKASFVYHKAFDGAMIATAETEAWRISFEFDPWYCLSSTSRLNYYTTTPVNQSLFGIVRSVVSQGGKQVLSISPLGTSPTFAPHRPRFGDWIDGTRPTADGGT</sequence>
<proteinExistence type="predicted"/>